<organism evidence="11 12">
    <name type="scientific">Hyphodiscus hymeniophilus</name>
    <dbReference type="NCBI Taxonomy" id="353542"/>
    <lineage>
        <taxon>Eukaryota</taxon>
        <taxon>Fungi</taxon>
        <taxon>Dikarya</taxon>
        <taxon>Ascomycota</taxon>
        <taxon>Pezizomycotina</taxon>
        <taxon>Leotiomycetes</taxon>
        <taxon>Helotiales</taxon>
        <taxon>Hyphodiscaceae</taxon>
        <taxon>Hyphodiscus</taxon>
    </lineage>
</organism>
<name>A0A9P6VMR0_9HELO</name>
<keyword evidence="5 10" id="KW-0732">Signal</keyword>
<evidence type="ECO:0000256" key="8">
    <source>
        <dbReference type="ARBA" id="ARBA00023326"/>
    </source>
</evidence>
<dbReference type="GO" id="GO:0005576">
    <property type="term" value="C:extracellular region"/>
    <property type="evidence" value="ECO:0007669"/>
    <property type="project" value="UniProtKB-SubCell"/>
</dbReference>
<keyword evidence="4" id="KW-0858">Xylan degradation</keyword>
<evidence type="ECO:0000256" key="6">
    <source>
        <dbReference type="ARBA" id="ARBA00022801"/>
    </source>
</evidence>
<keyword evidence="12" id="KW-1185">Reference proteome</keyword>
<dbReference type="GO" id="GO:0030600">
    <property type="term" value="F:feruloyl esterase activity"/>
    <property type="evidence" value="ECO:0007669"/>
    <property type="project" value="UniProtKB-EC"/>
</dbReference>
<dbReference type="AlphaFoldDB" id="A0A9P6VMR0"/>
<evidence type="ECO:0000256" key="5">
    <source>
        <dbReference type="ARBA" id="ARBA00022729"/>
    </source>
</evidence>
<gene>
    <name evidence="11" type="ORF">D0Z07_3086</name>
</gene>
<dbReference type="Proteomes" id="UP000785200">
    <property type="component" value="Unassembled WGS sequence"/>
</dbReference>
<dbReference type="EC" id="3.1.1.73" evidence="2"/>
<dbReference type="PANTHER" id="PTHR38050">
    <property type="match status" value="1"/>
</dbReference>
<proteinExistence type="predicted"/>
<evidence type="ECO:0000256" key="1">
    <source>
        <dbReference type="ARBA" id="ARBA00004613"/>
    </source>
</evidence>
<feature type="chain" id="PRO_5040201967" description="feruloyl esterase" evidence="10">
    <location>
        <begin position="19"/>
        <end position="310"/>
    </location>
</feature>
<dbReference type="InterPro" id="IPR029058">
    <property type="entry name" value="AB_hydrolase_fold"/>
</dbReference>
<evidence type="ECO:0000256" key="3">
    <source>
        <dbReference type="ARBA" id="ARBA00022525"/>
    </source>
</evidence>
<evidence type="ECO:0000313" key="12">
    <source>
        <dbReference type="Proteomes" id="UP000785200"/>
    </source>
</evidence>
<dbReference type="InterPro" id="IPR043595">
    <property type="entry name" value="FaeB/C/D"/>
</dbReference>
<comment type="catalytic activity">
    <reaction evidence="9">
        <text>feruloyl-polysaccharide + H2O = ferulate + polysaccharide.</text>
        <dbReference type="EC" id="3.1.1.73"/>
    </reaction>
</comment>
<protein>
    <recommendedName>
        <fullName evidence="2">feruloyl esterase</fullName>
        <ecNumber evidence="2">3.1.1.73</ecNumber>
    </recommendedName>
</protein>
<dbReference type="EMBL" id="VNKQ01000006">
    <property type="protein sequence ID" value="KAG0650389.1"/>
    <property type="molecule type" value="Genomic_DNA"/>
</dbReference>
<evidence type="ECO:0000256" key="2">
    <source>
        <dbReference type="ARBA" id="ARBA00013091"/>
    </source>
</evidence>
<evidence type="ECO:0000256" key="7">
    <source>
        <dbReference type="ARBA" id="ARBA00023277"/>
    </source>
</evidence>
<feature type="signal peptide" evidence="10">
    <location>
        <begin position="1"/>
        <end position="18"/>
    </location>
</feature>
<evidence type="ECO:0000256" key="9">
    <source>
        <dbReference type="ARBA" id="ARBA00034075"/>
    </source>
</evidence>
<keyword evidence="7" id="KW-0119">Carbohydrate metabolism</keyword>
<dbReference type="Gene3D" id="3.40.50.1820">
    <property type="entry name" value="alpha/beta hydrolase"/>
    <property type="match status" value="1"/>
</dbReference>
<dbReference type="PANTHER" id="PTHR38050:SF2">
    <property type="entry name" value="FERULOYL ESTERASE C-RELATED"/>
    <property type="match status" value="1"/>
</dbReference>
<keyword evidence="3" id="KW-0964">Secreted</keyword>
<keyword evidence="6" id="KW-0378">Hydrolase</keyword>
<reference evidence="11" key="1">
    <citation type="submission" date="2019-07" db="EMBL/GenBank/DDBJ databases">
        <title>Hyphodiscus hymeniophilus genome sequencing and assembly.</title>
        <authorList>
            <person name="Kramer G."/>
            <person name="Nodwell J."/>
        </authorList>
    </citation>
    <scope>NUCLEOTIDE SEQUENCE</scope>
    <source>
        <strain evidence="11">ATCC 34498</strain>
    </source>
</reference>
<evidence type="ECO:0000256" key="4">
    <source>
        <dbReference type="ARBA" id="ARBA00022651"/>
    </source>
</evidence>
<sequence>MFSKGLTFLPLLATTTTALYKPLPLIQAVGETTNVTILSSGINRTYLICIPPKYDGQTLTPVIFSFHGGSRNASQQQELSQFSNPDFNDFAISIYPQGIGETWQGAGNPDNGAHDVRFTNDMINQLESLYAIDPARIWASGKSDGGGFTNRLACDQALSQRIAAFAPVSGAFYVDDVAIPCDPDTVAISCDPGRPKIPILEFHGYKDHTIDYFGNKSRKGACVPSIPHWAQEWAARDGLSIANATTELPATNDTLIYTFGLGEDTGLVTQVTDLNLGHDWPSLVDVGDAQTADFDATPIIMEFFKKHSLA</sequence>
<evidence type="ECO:0000313" key="11">
    <source>
        <dbReference type="EMBL" id="KAG0650389.1"/>
    </source>
</evidence>
<comment type="caution">
    <text evidence="11">The sequence shown here is derived from an EMBL/GenBank/DDBJ whole genome shotgun (WGS) entry which is preliminary data.</text>
</comment>
<dbReference type="OrthoDB" id="424610at2759"/>
<comment type="subcellular location">
    <subcellularLocation>
        <location evidence="1">Secreted</location>
    </subcellularLocation>
</comment>
<evidence type="ECO:0000256" key="10">
    <source>
        <dbReference type="SAM" id="SignalP"/>
    </source>
</evidence>
<accession>A0A9P6VMR0</accession>
<keyword evidence="8" id="KW-0624">Polysaccharide degradation</keyword>
<dbReference type="SUPFAM" id="SSF53474">
    <property type="entry name" value="alpha/beta-Hydrolases"/>
    <property type="match status" value="1"/>
</dbReference>
<dbReference type="GO" id="GO:0045493">
    <property type="term" value="P:xylan catabolic process"/>
    <property type="evidence" value="ECO:0007669"/>
    <property type="project" value="UniProtKB-KW"/>
</dbReference>